<dbReference type="RefSeq" id="WP_119977038.1">
    <property type="nucleotide sequence ID" value="NZ_BPFB01000054.1"/>
</dbReference>
<feature type="domain" description="GGDEF" evidence="1">
    <location>
        <begin position="1"/>
        <end position="166"/>
    </location>
</feature>
<proteinExistence type="predicted"/>
<sequence>MIYSFNHSGFRDPETGVYNQTYFMEIFNREWHRHIRERQTLALLYLCPQIDETDKQAHLLELLIGQVQQALMRTSDLIARMNQDNFAVGLFNIDTQGTYTVIERIEQKIAHFNHDHQRKHTHKIDYQLAASVCQPVATLHIQQLFDDVRSLSQQLEQQKSQHAVVHQLKVQ</sequence>
<evidence type="ECO:0000313" key="3">
    <source>
        <dbReference type="Proteomes" id="UP000761574"/>
    </source>
</evidence>
<dbReference type="EMBL" id="BPFB01000054">
    <property type="protein sequence ID" value="GIU02028.1"/>
    <property type="molecule type" value="Genomic_DNA"/>
</dbReference>
<dbReference type="InterPro" id="IPR000160">
    <property type="entry name" value="GGDEF_dom"/>
</dbReference>
<comment type="caution">
    <text evidence="2">The sequence shown here is derived from an EMBL/GenBank/DDBJ whole genome shotgun (WGS) entry which is preliminary data.</text>
</comment>
<evidence type="ECO:0000313" key="2">
    <source>
        <dbReference type="EMBL" id="GIU02028.1"/>
    </source>
</evidence>
<dbReference type="Proteomes" id="UP000761574">
    <property type="component" value="Unassembled WGS sequence"/>
</dbReference>
<dbReference type="SUPFAM" id="SSF55073">
    <property type="entry name" value="Nucleotide cyclase"/>
    <property type="match status" value="1"/>
</dbReference>
<protein>
    <submittedName>
        <fullName evidence="2">Diguanylate cyclase</fullName>
    </submittedName>
</protein>
<dbReference type="InterPro" id="IPR043128">
    <property type="entry name" value="Rev_trsase/Diguanyl_cyclase"/>
</dbReference>
<evidence type="ECO:0000259" key="1">
    <source>
        <dbReference type="SMART" id="SM00267"/>
    </source>
</evidence>
<gene>
    <name evidence="2" type="ORF">TUM4630_32250</name>
</gene>
<dbReference type="InterPro" id="IPR029787">
    <property type="entry name" value="Nucleotide_cyclase"/>
</dbReference>
<name>A0ABQ4NSE2_9GAMM</name>
<dbReference type="Gene3D" id="3.30.70.270">
    <property type="match status" value="1"/>
</dbReference>
<organism evidence="2 3">
    <name type="scientific">Shewanella algidipiscicola</name>
    <dbReference type="NCBI Taxonomy" id="614070"/>
    <lineage>
        <taxon>Bacteria</taxon>
        <taxon>Pseudomonadati</taxon>
        <taxon>Pseudomonadota</taxon>
        <taxon>Gammaproteobacteria</taxon>
        <taxon>Alteromonadales</taxon>
        <taxon>Shewanellaceae</taxon>
        <taxon>Shewanella</taxon>
    </lineage>
</organism>
<reference evidence="2 3" key="1">
    <citation type="submission" date="2021-05" db="EMBL/GenBank/DDBJ databases">
        <title>Molecular characterization for Shewanella algae harboring chromosomal blaOXA-55-like strains isolated from clinical and environment sample.</title>
        <authorList>
            <person name="Ohama Y."/>
            <person name="Aoki K."/>
            <person name="Harada S."/>
            <person name="Moriya K."/>
            <person name="Ishii Y."/>
            <person name="Tateda K."/>
        </authorList>
    </citation>
    <scope>NUCLEOTIDE SEQUENCE [LARGE SCALE GENOMIC DNA]</scope>
    <source>
        <strain evidence="2 3">LMG 23746</strain>
    </source>
</reference>
<dbReference type="SMART" id="SM00267">
    <property type="entry name" value="GGDEF"/>
    <property type="match status" value="1"/>
</dbReference>
<dbReference type="Pfam" id="PF00990">
    <property type="entry name" value="GGDEF"/>
    <property type="match status" value="1"/>
</dbReference>
<keyword evidence="3" id="KW-1185">Reference proteome</keyword>
<dbReference type="NCBIfam" id="TIGR00254">
    <property type="entry name" value="GGDEF"/>
    <property type="match status" value="1"/>
</dbReference>
<accession>A0ABQ4NSE2</accession>